<dbReference type="InterPro" id="IPR039556">
    <property type="entry name" value="ICL/PEPM"/>
</dbReference>
<dbReference type="InterPro" id="IPR029044">
    <property type="entry name" value="Nucleotide-diphossugar_trans"/>
</dbReference>
<evidence type="ECO:0000256" key="1">
    <source>
        <dbReference type="ARBA" id="ARBA00023235"/>
    </source>
</evidence>
<accession>A0A1D8JIH0</accession>
<feature type="domain" description="MobA-like NTP transferase" evidence="4">
    <location>
        <begin position="297"/>
        <end position="417"/>
    </location>
</feature>
<protein>
    <recommendedName>
        <fullName evidence="2">phosphoenolpyruvate mutase</fullName>
        <ecNumber evidence="2">5.4.2.9</ecNumber>
    </recommendedName>
</protein>
<organism evidence="5 6">
    <name type="scientific">Sporosarcina ureilytica</name>
    <dbReference type="NCBI Taxonomy" id="298596"/>
    <lineage>
        <taxon>Bacteria</taxon>
        <taxon>Bacillati</taxon>
        <taxon>Bacillota</taxon>
        <taxon>Bacilli</taxon>
        <taxon>Bacillales</taxon>
        <taxon>Caryophanaceae</taxon>
        <taxon>Sporosarcina</taxon>
    </lineage>
</organism>
<dbReference type="SUPFAM" id="SSF51621">
    <property type="entry name" value="Phosphoenolpyruvate/pyruvate domain"/>
    <property type="match status" value="1"/>
</dbReference>
<dbReference type="Gene3D" id="3.90.550.10">
    <property type="entry name" value="Spore Coat Polysaccharide Biosynthesis Protein SpsA, Chain A"/>
    <property type="match status" value="1"/>
</dbReference>
<dbReference type="GO" id="GO:0016779">
    <property type="term" value="F:nucleotidyltransferase activity"/>
    <property type="evidence" value="ECO:0007669"/>
    <property type="project" value="UniProtKB-ARBA"/>
</dbReference>
<evidence type="ECO:0000313" key="6">
    <source>
        <dbReference type="Proteomes" id="UP000185746"/>
    </source>
</evidence>
<dbReference type="AlphaFoldDB" id="A0A1D8JIH0"/>
<sequence>MKKTTQLKNMIQSDQLGFLMEAHNGLSAKIVQNTGFKGIWASGLSISAALGVRDNNEASWTQVLEVIEFMSDATDIPILLDGDTGYGNFNNMRRLVRKLEQRGIAGVCIEDKLFPKTNSFIDGEAQPLADMNEFCGKIKAAKDAQTDPDFVVVARVEAFIAGWGLEEALRRAEAYRLAGADAILMHSKKSNALEIKAFMEAWGNRHPVIIVPTKYYSTPTEQFREWGVSTVIWANHNVRSAITAMEKISERIFEDESLVNVEGTVASVSHIFELQGASELKEAEKKYLPTYGQEINAIILAASRGAKFGELTKEIPKALLKVNGSPILHTLVDEFNQMGIKDISVVRGYGKEYINLENINVIDNDEFDKTKELYSLSLALEQIQGDTVISFGDILFKKYVLNELLNADEDIVLIVDSDVEEKEGYIDYVQTDQAYNRRQFNQVVNLEKMSTNLEDNEAVGEFIGLWKVNEKGAEIVRNAIDELMQNSSFEQLRLSDLFNHLVKANKVSVNYIRGSWLDVDNMVDLQKAGEL</sequence>
<dbReference type="NCBIfam" id="TIGR02320">
    <property type="entry name" value="PEP_mutase"/>
    <property type="match status" value="1"/>
</dbReference>
<dbReference type="Gene3D" id="3.20.20.60">
    <property type="entry name" value="Phosphoenolpyruvate-binding domains"/>
    <property type="match status" value="1"/>
</dbReference>
<proteinExistence type="inferred from homology"/>
<keyword evidence="5" id="KW-0670">Pyruvate</keyword>
<dbReference type="SUPFAM" id="SSF53448">
    <property type="entry name" value="Nucleotide-diphospho-sugar transferases"/>
    <property type="match status" value="1"/>
</dbReference>
<dbReference type="CDD" id="cd00377">
    <property type="entry name" value="ICL_PEPM"/>
    <property type="match status" value="1"/>
</dbReference>
<dbReference type="RefSeq" id="WP_075528662.1">
    <property type="nucleotide sequence ID" value="NZ_CP017560.1"/>
</dbReference>
<evidence type="ECO:0000256" key="2">
    <source>
        <dbReference type="ARBA" id="ARBA00024063"/>
    </source>
</evidence>
<evidence type="ECO:0000259" key="4">
    <source>
        <dbReference type="Pfam" id="PF12804"/>
    </source>
</evidence>
<dbReference type="InterPro" id="IPR040442">
    <property type="entry name" value="Pyrv_kinase-like_dom_sf"/>
</dbReference>
<name>A0A1D8JIH0_9BACL</name>
<reference evidence="5 6" key="1">
    <citation type="submission" date="2016-09" db="EMBL/GenBank/DDBJ databases">
        <title>Complete genome sequence of the Lysinibacillus sphaericus LMG 22257, a specie of Bacillus with ureolytic activity that can effectively biodeposit calcium carbonate.</title>
        <authorList>
            <person name="Yan W."/>
        </authorList>
    </citation>
    <scope>NUCLEOTIDE SEQUENCE [LARGE SCALE GENOMIC DNA]</scope>
    <source>
        <strain evidence="5 6">LMG 22257</strain>
    </source>
</reference>
<dbReference type="Pfam" id="PF12804">
    <property type="entry name" value="NTP_transf_3"/>
    <property type="match status" value="1"/>
</dbReference>
<keyword evidence="6" id="KW-1185">Reference proteome</keyword>
<dbReference type="Pfam" id="PF13714">
    <property type="entry name" value="PEP_mutase"/>
    <property type="match status" value="1"/>
</dbReference>
<evidence type="ECO:0000256" key="3">
    <source>
        <dbReference type="ARBA" id="ARBA00038455"/>
    </source>
</evidence>
<comment type="similarity">
    <text evidence="3">Belongs to the isocitrate lyase/PEP mutase superfamily. PEP mutase family.</text>
</comment>
<dbReference type="EMBL" id="CP017560">
    <property type="protein sequence ID" value="AOV08496.1"/>
    <property type="molecule type" value="Genomic_DNA"/>
</dbReference>
<keyword evidence="1" id="KW-0413">Isomerase</keyword>
<dbReference type="PANTHER" id="PTHR42905:SF7">
    <property type="entry name" value="PHOSPHOENOLPYRUVATE PHOSPHOMUTASE"/>
    <property type="match status" value="1"/>
</dbReference>
<gene>
    <name evidence="5" type="ORF">BI350_13790</name>
</gene>
<evidence type="ECO:0000313" key="5">
    <source>
        <dbReference type="EMBL" id="AOV08496.1"/>
    </source>
</evidence>
<dbReference type="InterPro" id="IPR015813">
    <property type="entry name" value="Pyrv/PenolPyrv_kinase-like_dom"/>
</dbReference>
<dbReference type="PANTHER" id="PTHR42905">
    <property type="entry name" value="PHOSPHOENOLPYRUVATE CARBOXYLASE"/>
    <property type="match status" value="1"/>
</dbReference>
<dbReference type="CDD" id="cd02523">
    <property type="entry name" value="PC_cytidylyltransferase"/>
    <property type="match status" value="1"/>
</dbReference>
<dbReference type="EC" id="5.4.2.9" evidence="2"/>
<dbReference type="KEGG" id="surl:BI350_13790"/>
<dbReference type="InterPro" id="IPR012698">
    <property type="entry name" value="PEnolPyrv_PMutase_core"/>
</dbReference>
<dbReference type="InterPro" id="IPR025877">
    <property type="entry name" value="MobA-like_NTP_Trfase"/>
</dbReference>
<dbReference type="GO" id="GO:0050188">
    <property type="term" value="F:phosphoenolpyruvate mutase activity"/>
    <property type="evidence" value="ECO:0007669"/>
    <property type="project" value="UniProtKB-EC"/>
</dbReference>
<dbReference type="Proteomes" id="UP000185746">
    <property type="component" value="Chromosome"/>
</dbReference>